<feature type="transmembrane region" description="Helical" evidence="8">
    <location>
        <begin position="251"/>
        <end position="280"/>
    </location>
</feature>
<evidence type="ECO:0000256" key="7">
    <source>
        <dbReference type="RuleBase" id="RU362091"/>
    </source>
</evidence>
<dbReference type="InterPro" id="IPR038377">
    <property type="entry name" value="Na/Glc_symporter_sf"/>
</dbReference>
<feature type="transmembrane region" description="Helical" evidence="8">
    <location>
        <begin position="152"/>
        <end position="172"/>
    </location>
</feature>
<sequence length="450" mass="49807">MNYYLLVLLVASLGALSFFGYRSAKKIKNYDNYFLAGRQLGIFSVCVSLLATQIGGGVILGTSQASYKYGIYGIFYTFGLSLGLIAVAFFGAKQLREKNVATVAELFEKEYNSVFLKKIASIISITSLYGILISLIISTKGFLVAFGMKNDLILYAFWVILLTYTILGGIRAVVYINMVKITLIFIVFTSVIAYYAIERFEFLQFSLDSLLVSIKPKGEISFSDYIIVPFLFVFIEQDMAQNFFAAKNTKVAYISAFLAGVLLLLFSFIPVIFGVAARSIGNIPDGANEMMFFFTQTSNGFVTLATSVATLCAILSTGDALLCAISSNLALDFKTKSKNSLLHTRIITIALGVGAIALAHYFNDIIKIMLISYEVMVCTLFLPIVTSYFNFKNTTAFAYISIILGIVGFISYQKFVVLFEHNISREIFCILLALFAFPLSRVYTLSQAKN</sequence>
<name>A0ABZ0UJA9_9RICK</name>
<proteinExistence type="inferred from homology"/>
<evidence type="ECO:0000313" key="9">
    <source>
        <dbReference type="EMBL" id="WPX96191.1"/>
    </source>
</evidence>
<evidence type="ECO:0000313" key="10">
    <source>
        <dbReference type="Proteomes" id="UP001327219"/>
    </source>
</evidence>
<evidence type="ECO:0000256" key="3">
    <source>
        <dbReference type="ARBA" id="ARBA00022448"/>
    </source>
</evidence>
<evidence type="ECO:0000256" key="4">
    <source>
        <dbReference type="ARBA" id="ARBA00022692"/>
    </source>
</evidence>
<dbReference type="PANTHER" id="PTHR48086">
    <property type="entry name" value="SODIUM/PROLINE SYMPORTER-RELATED"/>
    <property type="match status" value="1"/>
</dbReference>
<feature type="transmembrane region" description="Helical" evidence="8">
    <location>
        <begin position="40"/>
        <end position="62"/>
    </location>
</feature>
<accession>A0ABZ0UJA9</accession>
<dbReference type="Gene3D" id="1.20.1730.10">
    <property type="entry name" value="Sodium/glucose cotransporter"/>
    <property type="match status" value="1"/>
</dbReference>
<organism evidence="9 10">
    <name type="scientific">Candidatus Bandiella euplotis</name>
    <dbReference type="NCBI Taxonomy" id="1664265"/>
    <lineage>
        <taxon>Bacteria</taxon>
        <taxon>Pseudomonadati</taxon>
        <taxon>Pseudomonadota</taxon>
        <taxon>Alphaproteobacteria</taxon>
        <taxon>Rickettsiales</taxon>
        <taxon>Candidatus Midichloriaceae</taxon>
        <taxon>Candidatus Bandiella</taxon>
    </lineage>
</organism>
<dbReference type="Proteomes" id="UP001327219">
    <property type="component" value="Chromosome"/>
</dbReference>
<dbReference type="InterPro" id="IPR001734">
    <property type="entry name" value="Na/solute_symporter"/>
</dbReference>
<comment type="similarity">
    <text evidence="2 7">Belongs to the sodium:solute symporter (SSF) (TC 2.A.21) family.</text>
</comment>
<evidence type="ECO:0000256" key="5">
    <source>
        <dbReference type="ARBA" id="ARBA00022989"/>
    </source>
</evidence>
<keyword evidence="10" id="KW-1185">Reference proteome</keyword>
<feature type="transmembrane region" description="Helical" evidence="8">
    <location>
        <begin position="178"/>
        <end position="197"/>
    </location>
</feature>
<evidence type="ECO:0000256" key="2">
    <source>
        <dbReference type="ARBA" id="ARBA00006434"/>
    </source>
</evidence>
<feature type="transmembrane region" description="Helical" evidence="8">
    <location>
        <begin position="396"/>
        <end position="417"/>
    </location>
</feature>
<keyword evidence="4 8" id="KW-0812">Transmembrane</keyword>
<comment type="subcellular location">
    <subcellularLocation>
        <location evidence="1">Membrane</location>
        <topology evidence="1">Multi-pass membrane protein</topology>
    </subcellularLocation>
</comment>
<dbReference type="CDD" id="cd10322">
    <property type="entry name" value="SLC5sbd"/>
    <property type="match status" value="1"/>
</dbReference>
<dbReference type="RefSeq" id="WP_323733078.1">
    <property type="nucleotide sequence ID" value="NZ_CP110820.1"/>
</dbReference>
<evidence type="ECO:0000256" key="6">
    <source>
        <dbReference type="ARBA" id="ARBA00023136"/>
    </source>
</evidence>
<reference evidence="9 10" key="1">
    <citation type="submission" date="2022-11" db="EMBL/GenBank/DDBJ databases">
        <title>Host association and intracellularity evolved multiple times independently in the Rickettsiales.</title>
        <authorList>
            <person name="Castelli M."/>
            <person name="Nardi T."/>
            <person name="Gammuto L."/>
            <person name="Bellinzona G."/>
            <person name="Sabaneyeva E."/>
            <person name="Potekhin A."/>
            <person name="Serra V."/>
            <person name="Petroni G."/>
            <person name="Sassera D."/>
        </authorList>
    </citation>
    <scope>NUCLEOTIDE SEQUENCE [LARGE SCALE GENOMIC DNA]</scope>
    <source>
        <strain evidence="9 10">NDG2</strain>
    </source>
</reference>
<feature type="transmembrane region" description="Helical" evidence="8">
    <location>
        <begin position="300"/>
        <end position="325"/>
    </location>
</feature>
<evidence type="ECO:0000256" key="8">
    <source>
        <dbReference type="SAM" id="Phobius"/>
    </source>
</evidence>
<evidence type="ECO:0000256" key="1">
    <source>
        <dbReference type="ARBA" id="ARBA00004141"/>
    </source>
</evidence>
<protein>
    <submittedName>
        <fullName evidence="9">Sodium:solute symporter family protein</fullName>
    </submittedName>
</protein>
<feature type="transmembrane region" description="Helical" evidence="8">
    <location>
        <begin position="119"/>
        <end position="145"/>
    </location>
</feature>
<keyword evidence="5 8" id="KW-1133">Transmembrane helix</keyword>
<dbReference type="InterPro" id="IPR050277">
    <property type="entry name" value="Sodium:Solute_Symporter"/>
</dbReference>
<dbReference type="PROSITE" id="PS50283">
    <property type="entry name" value="NA_SOLUT_SYMP_3"/>
    <property type="match status" value="1"/>
</dbReference>
<dbReference type="PANTHER" id="PTHR48086:SF7">
    <property type="entry name" value="SODIUM-SOLUTE SYMPORTER-RELATED"/>
    <property type="match status" value="1"/>
</dbReference>
<gene>
    <name evidence="9" type="ORF">Bandiella_00300</name>
</gene>
<feature type="transmembrane region" description="Helical" evidence="8">
    <location>
        <begin position="346"/>
        <end position="362"/>
    </location>
</feature>
<keyword evidence="3" id="KW-0813">Transport</keyword>
<feature type="transmembrane region" description="Helical" evidence="8">
    <location>
        <begin position="423"/>
        <end position="444"/>
    </location>
</feature>
<dbReference type="EMBL" id="CP110820">
    <property type="protein sequence ID" value="WPX96191.1"/>
    <property type="molecule type" value="Genomic_DNA"/>
</dbReference>
<feature type="transmembrane region" description="Helical" evidence="8">
    <location>
        <begin position="368"/>
        <end position="389"/>
    </location>
</feature>
<keyword evidence="6 8" id="KW-0472">Membrane</keyword>
<feature type="transmembrane region" description="Helical" evidence="8">
    <location>
        <begin position="69"/>
        <end position="90"/>
    </location>
</feature>
<dbReference type="Pfam" id="PF00474">
    <property type="entry name" value="SSF"/>
    <property type="match status" value="1"/>
</dbReference>